<protein>
    <submittedName>
        <fullName evidence="1">Uncharacterized protein</fullName>
    </submittedName>
</protein>
<dbReference type="EMBL" id="BAAAHB010000011">
    <property type="protein sequence ID" value="GAA0453951.1"/>
    <property type="molecule type" value="Genomic_DNA"/>
</dbReference>
<evidence type="ECO:0000313" key="2">
    <source>
        <dbReference type="Proteomes" id="UP001499895"/>
    </source>
</evidence>
<proteinExistence type="predicted"/>
<evidence type="ECO:0000313" key="1">
    <source>
        <dbReference type="EMBL" id="GAA0453951.1"/>
    </source>
</evidence>
<keyword evidence="2" id="KW-1185">Reference proteome</keyword>
<reference evidence="1 2" key="1">
    <citation type="journal article" date="2019" name="Int. J. Syst. Evol. Microbiol.">
        <title>The Global Catalogue of Microorganisms (GCM) 10K type strain sequencing project: providing services to taxonomists for standard genome sequencing and annotation.</title>
        <authorList>
            <consortium name="The Broad Institute Genomics Platform"/>
            <consortium name="The Broad Institute Genome Sequencing Center for Infectious Disease"/>
            <person name="Wu L."/>
            <person name="Ma J."/>
        </authorList>
    </citation>
    <scope>NUCLEOTIDE SEQUENCE [LARGE SCALE GENOMIC DNA]</scope>
    <source>
        <strain evidence="1 2">JCM 10649</strain>
    </source>
</reference>
<name>A0ABN0ZNQ0_9ACTN</name>
<gene>
    <name evidence="1" type="ORF">GCM10009544_15890</name>
</gene>
<comment type="caution">
    <text evidence="1">The sequence shown here is derived from an EMBL/GenBank/DDBJ whole genome shotgun (WGS) entry which is preliminary data.</text>
</comment>
<organism evidence="1 2">
    <name type="scientific">Streptomyces stramineus</name>
    <dbReference type="NCBI Taxonomy" id="173861"/>
    <lineage>
        <taxon>Bacteria</taxon>
        <taxon>Bacillati</taxon>
        <taxon>Actinomycetota</taxon>
        <taxon>Actinomycetes</taxon>
        <taxon>Kitasatosporales</taxon>
        <taxon>Streptomycetaceae</taxon>
        <taxon>Streptomyces</taxon>
    </lineage>
</organism>
<sequence length="75" mass="8179">MNDDSGIQPVCTRLPLAMGDDGQPYLAADAVSTLFRAMAEVIRGHRNEDGEIDIVAHILEMEADALDCRAIEHTL</sequence>
<dbReference type="RefSeq" id="WP_344087855.1">
    <property type="nucleotide sequence ID" value="NZ_BAAAHB010000011.1"/>
</dbReference>
<accession>A0ABN0ZNQ0</accession>
<dbReference type="Proteomes" id="UP001499895">
    <property type="component" value="Unassembled WGS sequence"/>
</dbReference>